<sequence>MDSSTSNLVKRFGTPLYVYRLPTARAAALALSRALPEQTQVLYSVRANPHPRLVAEFVRGGLGCEVASTAELKVALAAGLPPHRCLFTVGLTTVDDISLALMSGVHRFSVDSLAGLRALETAARLCTLEAEYLIRLNDLGPANSESDDLIPESVAEFGFSPDSLHTSPMVFRASSMLTPVGFRILSGGNVFDTGTLMRKFDRSLELAARILREARIRPYVIDVGGGFAAPFAKPGRRPVYAGMARHMCRSLDRHLPGWRAGQPVVAFASGRYLVAECGILLTRVVDTVGGYAALDADASALGGAAGQGRVTERSWTAGAGSGAMTHEFFLTGSPCTPSGTVRGPWPPRRPRVGDILEIPNVGAYGLGTHALATGAARPVEVVVDDGDEVVSVRPAEAVVGEIPRA</sequence>
<evidence type="ECO:0000313" key="4">
    <source>
        <dbReference type="EMBL" id="QKW48224.1"/>
    </source>
</evidence>
<proteinExistence type="predicted"/>
<dbReference type="InterPro" id="IPR022644">
    <property type="entry name" value="De-COase2_N"/>
</dbReference>
<comment type="cofactor">
    <cofactor evidence="1">
        <name>pyridoxal 5'-phosphate</name>
        <dbReference type="ChEBI" id="CHEBI:597326"/>
    </cofactor>
</comment>
<gene>
    <name evidence="4" type="ORF">HUT08_00190</name>
    <name evidence="5" type="ORF">HUT08_36235</name>
</gene>
<dbReference type="InterPro" id="IPR000183">
    <property type="entry name" value="Orn/DAP/Arg_de-COase"/>
</dbReference>
<dbReference type="InterPro" id="IPR029066">
    <property type="entry name" value="PLP-binding_barrel"/>
</dbReference>
<organism evidence="5 6">
    <name type="scientific">Streptomyces buecherae</name>
    <dbReference type="NCBI Taxonomy" id="2763006"/>
    <lineage>
        <taxon>Bacteria</taxon>
        <taxon>Bacillati</taxon>
        <taxon>Actinomycetota</taxon>
        <taxon>Actinomycetes</taxon>
        <taxon>Kitasatosporales</taxon>
        <taxon>Streptomycetaceae</taxon>
        <taxon>Streptomyces</taxon>
    </lineage>
</organism>
<evidence type="ECO:0000313" key="6">
    <source>
        <dbReference type="Proteomes" id="UP000509303"/>
    </source>
</evidence>
<evidence type="ECO:0000259" key="3">
    <source>
        <dbReference type="Pfam" id="PF02784"/>
    </source>
</evidence>
<dbReference type="GO" id="GO:0008836">
    <property type="term" value="F:diaminopimelate decarboxylase activity"/>
    <property type="evidence" value="ECO:0007669"/>
    <property type="project" value="TreeGrafter"/>
</dbReference>
<reference evidence="5 6" key="1">
    <citation type="submission" date="2020-06" db="EMBL/GenBank/DDBJ databases">
        <title>Genome mining for natural products.</title>
        <authorList>
            <person name="Zhang B."/>
            <person name="Shi J."/>
            <person name="Ge H."/>
        </authorList>
    </citation>
    <scope>NUCLEOTIDE SEQUENCE [LARGE SCALE GENOMIC DNA]</scope>
    <source>
        <strain evidence="5 6">NA00687</strain>
    </source>
</reference>
<evidence type="ECO:0000256" key="2">
    <source>
        <dbReference type="ARBA" id="ARBA00022898"/>
    </source>
</evidence>
<dbReference type="SUPFAM" id="SSF50621">
    <property type="entry name" value="Alanine racemase C-terminal domain-like"/>
    <property type="match status" value="1"/>
</dbReference>
<feature type="domain" description="Orn/DAP/Arg decarboxylase 2 N-terminal" evidence="3">
    <location>
        <begin position="30"/>
        <end position="275"/>
    </location>
</feature>
<name>A0A7H8NI83_9ACTN</name>
<dbReference type="PANTHER" id="PTHR43727">
    <property type="entry name" value="DIAMINOPIMELATE DECARBOXYLASE"/>
    <property type="match status" value="1"/>
</dbReference>
<evidence type="ECO:0000313" key="5">
    <source>
        <dbReference type="EMBL" id="QKW54106.1"/>
    </source>
</evidence>
<dbReference type="RefSeq" id="WP_176159921.1">
    <property type="nucleotide sequence ID" value="NZ_CP054929.1"/>
</dbReference>
<keyword evidence="6" id="KW-1185">Reference proteome</keyword>
<protein>
    <recommendedName>
        <fullName evidence="3">Orn/DAP/Arg decarboxylase 2 N-terminal domain-containing protein</fullName>
    </recommendedName>
</protein>
<evidence type="ECO:0000256" key="1">
    <source>
        <dbReference type="ARBA" id="ARBA00001933"/>
    </source>
</evidence>
<accession>A0A7H8NI83</accession>
<dbReference type="EMBL" id="CP054929">
    <property type="protein sequence ID" value="QKW48224.1"/>
    <property type="molecule type" value="Genomic_DNA"/>
</dbReference>
<dbReference type="Proteomes" id="UP000509303">
    <property type="component" value="Chromosome"/>
</dbReference>
<dbReference type="PRINTS" id="PR01179">
    <property type="entry name" value="ODADCRBXLASE"/>
</dbReference>
<dbReference type="InterPro" id="IPR009006">
    <property type="entry name" value="Ala_racemase/Decarboxylase_C"/>
</dbReference>
<dbReference type="Pfam" id="PF02784">
    <property type="entry name" value="Orn_Arg_deC_N"/>
    <property type="match status" value="1"/>
</dbReference>
<dbReference type="PANTHER" id="PTHR43727:SF2">
    <property type="entry name" value="GROUP IV DECARBOXYLASE"/>
    <property type="match status" value="1"/>
</dbReference>
<dbReference type="EMBL" id="CP054929">
    <property type="protein sequence ID" value="QKW54106.1"/>
    <property type="molecule type" value="Genomic_DNA"/>
</dbReference>
<keyword evidence="2" id="KW-0663">Pyridoxal phosphate</keyword>
<dbReference type="AlphaFoldDB" id="A0A7H8NI83"/>
<dbReference type="SUPFAM" id="SSF51419">
    <property type="entry name" value="PLP-binding barrel"/>
    <property type="match status" value="1"/>
</dbReference>
<dbReference type="Gene3D" id="3.20.20.10">
    <property type="entry name" value="Alanine racemase"/>
    <property type="match status" value="1"/>
</dbReference>
<dbReference type="Gene3D" id="2.40.37.10">
    <property type="entry name" value="Lyase, Ornithine Decarboxylase, Chain A, domain 1"/>
    <property type="match status" value="1"/>
</dbReference>
<dbReference type="GO" id="GO:0009089">
    <property type="term" value="P:lysine biosynthetic process via diaminopimelate"/>
    <property type="evidence" value="ECO:0007669"/>
    <property type="project" value="TreeGrafter"/>
</dbReference>